<dbReference type="Proteomes" id="UP000766486">
    <property type="component" value="Unassembled WGS sequence"/>
</dbReference>
<dbReference type="EMBL" id="CABFNS010000785">
    <property type="protein sequence ID" value="VUC28479.1"/>
    <property type="molecule type" value="Genomic_DNA"/>
</dbReference>
<evidence type="ECO:0000313" key="3">
    <source>
        <dbReference type="Proteomes" id="UP000766486"/>
    </source>
</evidence>
<reference evidence="2 3" key="1">
    <citation type="submission" date="2019-06" db="EMBL/GenBank/DDBJ databases">
        <authorList>
            <person name="Broberg M."/>
        </authorList>
    </citation>
    <scope>NUCLEOTIDE SEQUENCE [LARGE SCALE GENOMIC DNA]</scope>
</reference>
<accession>A0ABY6UBE5</accession>
<feature type="domain" description="Heterokaryon incompatibility" evidence="1">
    <location>
        <begin position="204"/>
        <end position="313"/>
    </location>
</feature>
<evidence type="ECO:0000313" key="2">
    <source>
        <dbReference type="EMBL" id="VUC28479.1"/>
    </source>
</evidence>
<dbReference type="PANTHER" id="PTHR33112">
    <property type="entry name" value="DOMAIN PROTEIN, PUTATIVE-RELATED"/>
    <property type="match status" value="1"/>
</dbReference>
<dbReference type="Pfam" id="PF06985">
    <property type="entry name" value="HET"/>
    <property type="match status" value="1"/>
</dbReference>
<protein>
    <recommendedName>
        <fullName evidence="1">Heterokaryon incompatibility domain-containing protein</fullName>
    </recommendedName>
</protein>
<comment type="caution">
    <text evidence="2">The sequence shown here is derived from an EMBL/GenBank/DDBJ whole genome shotgun (WGS) entry which is preliminary data.</text>
</comment>
<dbReference type="InterPro" id="IPR010730">
    <property type="entry name" value="HET"/>
</dbReference>
<gene>
    <name evidence="2" type="ORF">CLO192961_LOCUS236029</name>
</gene>
<sequence length="687" mass="77081">MLCNICREGLQGIWDPSKAKRVCREIEFDERLKEGECFHQAPPSHVHDQHPTHFLFGHHPTFESYQQSVADGCVMCCQSEHNGLEIDQHSAIFELGFYSLFAIGLQSVYPVMCIYTPDARFNQPLKVFDGSPEECNLDISSSTGDAKAWSLVQNWMDKCVQTHRHCNQATDFIPSYLLELDDLDRSFYLVSADRLSTLSGGVRYCTLSHCYNADDSLQLTTSTLEHFSRPQPLSTLPLTYRDAFTVVERLGVRHLWIDYLCVPQDERPLSSAEIHDIFSNSFCGIGATGSTLPSAGLFAQREPHLIVPTAFEFPLDAEGNTTLLKFHRPEMIKFKDEPLIQTAKGFRERLLTPRMIHFGTSLISWECHGALCNEINPGGILHGPGGYTNIEGEKPIVISKKYAIGNPIRAPPRPAWKPLIHDRPFSYPIGNPKKDILSRWFQLLFEYARCTLADSDDRLACIESAATGMKPHLKEQGCDDTYLAGMWKDTLPTALVWYASGRANRPSQYRAPSWSWAAIDGPINYEEGLSGSFTTQSLCELVDVTSRTNEAGQVISNNLTLKGKLLIGKSSPNPEYPGGPYYEAEMGIVELVDPRTGAEVARVQDSQDRLSWSILFDTKQDIKEDIYLFTVTMALIREKYPKVYGIALTKLDSGAYLRCGRWSISPSSVEESRGFFSGLPDPEITLE</sequence>
<organism evidence="2 3">
    <name type="scientific">Bionectria ochroleuca</name>
    <name type="common">Gliocladium roseum</name>
    <dbReference type="NCBI Taxonomy" id="29856"/>
    <lineage>
        <taxon>Eukaryota</taxon>
        <taxon>Fungi</taxon>
        <taxon>Dikarya</taxon>
        <taxon>Ascomycota</taxon>
        <taxon>Pezizomycotina</taxon>
        <taxon>Sordariomycetes</taxon>
        <taxon>Hypocreomycetidae</taxon>
        <taxon>Hypocreales</taxon>
        <taxon>Bionectriaceae</taxon>
        <taxon>Clonostachys</taxon>
    </lineage>
</organism>
<evidence type="ECO:0000259" key="1">
    <source>
        <dbReference type="Pfam" id="PF06985"/>
    </source>
</evidence>
<name>A0ABY6UBE5_BIOOC</name>
<keyword evidence="3" id="KW-1185">Reference proteome</keyword>
<dbReference type="PANTHER" id="PTHR33112:SF16">
    <property type="entry name" value="HETEROKARYON INCOMPATIBILITY DOMAIN-CONTAINING PROTEIN"/>
    <property type="match status" value="1"/>
</dbReference>
<proteinExistence type="predicted"/>